<reference evidence="1 2" key="1">
    <citation type="journal article" date="2012" name="PLoS Pathog.">
        <title>Diverse lifestyles and strategies of plant pathogenesis encoded in the genomes of eighteen Dothideomycetes fungi.</title>
        <authorList>
            <person name="Ohm R.A."/>
            <person name="Feau N."/>
            <person name="Henrissat B."/>
            <person name="Schoch C.L."/>
            <person name="Horwitz B.A."/>
            <person name="Barry K.W."/>
            <person name="Condon B.J."/>
            <person name="Copeland A.C."/>
            <person name="Dhillon B."/>
            <person name="Glaser F."/>
            <person name="Hesse C.N."/>
            <person name="Kosti I."/>
            <person name="LaButti K."/>
            <person name="Lindquist E.A."/>
            <person name="Lucas S."/>
            <person name="Salamov A.A."/>
            <person name="Bradshaw R.E."/>
            <person name="Ciuffetti L."/>
            <person name="Hamelin R.C."/>
            <person name="Kema G.H.J."/>
            <person name="Lawrence C."/>
            <person name="Scott J.A."/>
            <person name="Spatafora J.W."/>
            <person name="Turgeon B.G."/>
            <person name="de Wit P.J.G.M."/>
            <person name="Zhong S."/>
            <person name="Goodwin S.B."/>
            <person name="Grigoriev I.V."/>
        </authorList>
    </citation>
    <scope>NUCLEOTIDE SEQUENCE [LARGE SCALE GENOMIC DNA]</scope>
    <source>
        <strain evidence="1 2">SO2202</strain>
    </source>
</reference>
<dbReference type="Proteomes" id="UP000016931">
    <property type="component" value="Unassembled WGS sequence"/>
</dbReference>
<protein>
    <submittedName>
        <fullName evidence="1">Uncharacterized protein</fullName>
    </submittedName>
</protein>
<dbReference type="EMBL" id="KB456269">
    <property type="protein sequence ID" value="EMF09687.1"/>
    <property type="molecule type" value="Genomic_DNA"/>
</dbReference>
<accession>N1QF32</accession>
<dbReference type="GeneID" id="27898750"/>
<dbReference type="RefSeq" id="XP_016757808.1">
    <property type="nucleotide sequence ID" value="XM_016901613.1"/>
</dbReference>
<gene>
    <name evidence="1" type="ORF">SEPMUDRAFT_120523</name>
</gene>
<evidence type="ECO:0000313" key="1">
    <source>
        <dbReference type="EMBL" id="EMF09687.1"/>
    </source>
</evidence>
<proteinExistence type="predicted"/>
<sequence>MANFSPSFAVPVQQFSDPAIPSSMANILILIDILIDIKIKTIIRRVHQQQYLQCQNNAHIRNEDEVLENLLKDPGYWPDDGEKVVKSLDVDLSRLFGEGEELGVGMDMEDLLNGECYDEDAEVKGS</sequence>
<name>N1QF32_SPHMS</name>
<dbReference type="AlphaFoldDB" id="N1QF32"/>
<evidence type="ECO:0000313" key="2">
    <source>
        <dbReference type="Proteomes" id="UP000016931"/>
    </source>
</evidence>
<dbReference type="OrthoDB" id="3942519at2759"/>
<keyword evidence="2" id="KW-1185">Reference proteome</keyword>
<organism evidence="1 2">
    <name type="scientific">Sphaerulina musiva (strain SO2202)</name>
    <name type="common">Poplar stem canker fungus</name>
    <name type="synonym">Septoria musiva</name>
    <dbReference type="NCBI Taxonomy" id="692275"/>
    <lineage>
        <taxon>Eukaryota</taxon>
        <taxon>Fungi</taxon>
        <taxon>Dikarya</taxon>
        <taxon>Ascomycota</taxon>
        <taxon>Pezizomycotina</taxon>
        <taxon>Dothideomycetes</taxon>
        <taxon>Dothideomycetidae</taxon>
        <taxon>Mycosphaerellales</taxon>
        <taxon>Mycosphaerellaceae</taxon>
        <taxon>Sphaerulina</taxon>
    </lineage>
</organism>
<dbReference type="HOGENOM" id="CLU_1982961_0_0_1"/>